<dbReference type="InterPro" id="IPR050351">
    <property type="entry name" value="BphY/WalK/GraS-like"/>
</dbReference>
<dbReference type="InterPro" id="IPR036097">
    <property type="entry name" value="HisK_dim/P_sf"/>
</dbReference>
<gene>
    <name evidence="8" type="ORF">JR347_18140</name>
</gene>
<keyword evidence="6" id="KW-1133">Transmembrane helix</keyword>
<sequence>MAVILSAIGILLIYFIISSHFLHKEKSKALVLQKLRAISLTASQFIDGDAHEYIVNTYHKKNDIISSEEDSIYLRLHRQLNKVKQLNALESPIYTMVFNQGHNEYEFIITSSEQPYYRHMFVNYPSQLRMNYSVGGVIDEYQTENGTWLSAFAPIKNSKGEVVAILQVDQEFDSFLQEAREDLIKNILFTSVLFVPFMIFLFTYMRNVLTKEEQNQQLLEERNEEIEIQNEMIKEANLKLEKANLIIQARNDTLDKQVKKRTKELLEANQDLETFLYRSSHDIQGPIASLKGVVNLAQADTNNGKEYYDFITTSVNQLETRIRGINSVFEIKKQELDLAQLSIREVFEDAVTDQCNELGFHRVDLKFGGNAIVKSDKTVLSVLFSELVKNSIMYRNSDIVKIDLSTELVGQKHIRITYKDNGVGIDADQRDSIFDMFKRGNEKSQGSGLGLYAVKLALEKLHGKITLLSADNGVTFQINLPR</sequence>
<keyword evidence="6" id="KW-0812">Transmembrane</keyword>
<protein>
    <recommendedName>
        <fullName evidence="2">histidine kinase</fullName>
        <ecNumber evidence="2">2.7.13.3</ecNumber>
    </recommendedName>
</protein>
<dbReference type="InterPro" id="IPR005467">
    <property type="entry name" value="His_kinase_dom"/>
</dbReference>
<keyword evidence="9" id="KW-1185">Reference proteome</keyword>
<dbReference type="Proteomes" id="UP000662783">
    <property type="component" value="Chromosome"/>
</dbReference>
<feature type="domain" description="Histidine kinase" evidence="7">
    <location>
        <begin position="278"/>
        <end position="482"/>
    </location>
</feature>
<dbReference type="AlphaFoldDB" id="A0A974WGJ9"/>
<reference evidence="8" key="1">
    <citation type="submission" date="2021-02" db="EMBL/GenBank/DDBJ databases">
        <title>Fulvivirga sp. S481 isolated from sea water.</title>
        <authorList>
            <person name="Bae S.S."/>
            <person name="Baek K."/>
        </authorList>
    </citation>
    <scope>NUCLEOTIDE SEQUENCE</scope>
    <source>
        <strain evidence="8">S481</strain>
    </source>
</reference>
<dbReference type="InterPro" id="IPR036890">
    <property type="entry name" value="HATPase_C_sf"/>
</dbReference>
<keyword evidence="5" id="KW-0175">Coiled coil</keyword>
<dbReference type="RefSeq" id="WP_205721985.1">
    <property type="nucleotide sequence ID" value="NZ_CP070608.1"/>
</dbReference>
<dbReference type="SUPFAM" id="SSF47384">
    <property type="entry name" value="Homodimeric domain of signal transducing histidine kinase"/>
    <property type="match status" value="1"/>
</dbReference>
<organism evidence="8 9">
    <name type="scientific">Fulvivirga lutea</name>
    <dbReference type="NCBI Taxonomy" id="2810512"/>
    <lineage>
        <taxon>Bacteria</taxon>
        <taxon>Pseudomonadati</taxon>
        <taxon>Bacteroidota</taxon>
        <taxon>Cytophagia</taxon>
        <taxon>Cytophagales</taxon>
        <taxon>Fulvivirgaceae</taxon>
        <taxon>Fulvivirga</taxon>
    </lineage>
</organism>
<dbReference type="GO" id="GO:0000155">
    <property type="term" value="F:phosphorelay sensor kinase activity"/>
    <property type="evidence" value="ECO:0007669"/>
    <property type="project" value="InterPro"/>
</dbReference>
<dbReference type="EMBL" id="CP070608">
    <property type="protein sequence ID" value="QSE97474.1"/>
    <property type="molecule type" value="Genomic_DNA"/>
</dbReference>
<evidence type="ECO:0000256" key="2">
    <source>
        <dbReference type="ARBA" id="ARBA00012438"/>
    </source>
</evidence>
<dbReference type="GO" id="GO:0030295">
    <property type="term" value="F:protein kinase activator activity"/>
    <property type="evidence" value="ECO:0007669"/>
    <property type="project" value="TreeGrafter"/>
</dbReference>
<dbReference type="EC" id="2.7.13.3" evidence="2"/>
<dbReference type="PROSITE" id="PS50109">
    <property type="entry name" value="HIS_KIN"/>
    <property type="match status" value="1"/>
</dbReference>
<dbReference type="SMART" id="SM00387">
    <property type="entry name" value="HATPase_c"/>
    <property type="match status" value="1"/>
</dbReference>
<dbReference type="Gene3D" id="3.30.565.10">
    <property type="entry name" value="Histidine kinase-like ATPase, C-terminal domain"/>
    <property type="match status" value="1"/>
</dbReference>
<dbReference type="KEGG" id="fuv:JR347_18140"/>
<dbReference type="PRINTS" id="PR00344">
    <property type="entry name" value="BCTRLSENSOR"/>
</dbReference>
<dbReference type="Gene3D" id="1.10.287.130">
    <property type="match status" value="1"/>
</dbReference>
<feature type="transmembrane region" description="Helical" evidence="6">
    <location>
        <begin position="6"/>
        <end position="23"/>
    </location>
</feature>
<feature type="coiled-coil region" evidence="5">
    <location>
        <begin position="209"/>
        <end position="246"/>
    </location>
</feature>
<evidence type="ECO:0000313" key="9">
    <source>
        <dbReference type="Proteomes" id="UP000662783"/>
    </source>
</evidence>
<evidence type="ECO:0000259" key="7">
    <source>
        <dbReference type="PROSITE" id="PS50109"/>
    </source>
</evidence>
<dbReference type="GO" id="GO:0000156">
    <property type="term" value="F:phosphorelay response regulator activity"/>
    <property type="evidence" value="ECO:0007669"/>
    <property type="project" value="TreeGrafter"/>
</dbReference>
<dbReference type="InterPro" id="IPR004358">
    <property type="entry name" value="Sig_transdc_His_kin-like_C"/>
</dbReference>
<name>A0A974WGJ9_9BACT</name>
<keyword evidence="3" id="KW-0808">Transferase</keyword>
<keyword evidence="6" id="KW-0472">Membrane</keyword>
<evidence type="ECO:0000256" key="6">
    <source>
        <dbReference type="SAM" id="Phobius"/>
    </source>
</evidence>
<accession>A0A974WGJ9</accession>
<evidence type="ECO:0000256" key="4">
    <source>
        <dbReference type="ARBA" id="ARBA00022777"/>
    </source>
</evidence>
<evidence type="ECO:0000313" key="8">
    <source>
        <dbReference type="EMBL" id="QSE97474.1"/>
    </source>
</evidence>
<comment type="catalytic activity">
    <reaction evidence="1">
        <text>ATP + protein L-histidine = ADP + protein N-phospho-L-histidine.</text>
        <dbReference type="EC" id="2.7.13.3"/>
    </reaction>
</comment>
<dbReference type="Pfam" id="PF02518">
    <property type="entry name" value="HATPase_c"/>
    <property type="match status" value="1"/>
</dbReference>
<feature type="transmembrane region" description="Helical" evidence="6">
    <location>
        <begin position="187"/>
        <end position="205"/>
    </location>
</feature>
<evidence type="ECO:0000256" key="1">
    <source>
        <dbReference type="ARBA" id="ARBA00000085"/>
    </source>
</evidence>
<evidence type="ECO:0000256" key="3">
    <source>
        <dbReference type="ARBA" id="ARBA00022679"/>
    </source>
</evidence>
<dbReference type="GO" id="GO:0007234">
    <property type="term" value="P:osmosensory signaling via phosphorelay pathway"/>
    <property type="evidence" value="ECO:0007669"/>
    <property type="project" value="TreeGrafter"/>
</dbReference>
<dbReference type="SUPFAM" id="SSF55874">
    <property type="entry name" value="ATPase domain of HSP90 chaperone/DNA topoisomerase II/histidine kinase"/>
    <property type="match status" value="1"/>
</dbReference>
<dbReference type="InterPro" id="IPR003594">
    <property type="entry name" value="HATPase_dom"/>
</dbReference>
<dbReference type="PANTHER" id="PTHR42878:SF15">
    <property type="entry name" value="BACTERIOPHYTOCHROME"/>
    <property type="match status" value="1"/>
</dbReference>
<keyword evidence="4 8" id="KW-0418">Kinase</keyword>
<proteinExistence type="predicted"/>
<dbReference type="PANTHER" id="PTHR42878">
    <property type="entry name" value="TWO-COMPONENT HISTIDINE KINASE"/>
    <property type="match status" value="1"/>
</dbReference>
<evidence type="ECO:0000256" key="5">
    <source>
        <dbReference type="SAM" id="Coils"/>
    </source>
</evidence>